<dbReference type="Gene3D" id="3.20.20.70">
    <property type="entry name" value="Aldolase class I"/>
    <property type="match status" value="1"/>
</dbReference>
<dbReference type="Pfam" id="PF17820">
    <property type="entry name" value="PDZ_6"/>
    <property type="match status" value="1"/>
</dbReference>
<dbReference type="Proteomes" id="UP001565220">
    <property type="component" value="Unassembled WGS sequence"/>
</dbReference>
<gene>
    <name evidence="4" type="ORF">AB8S09_00800</name>
</gene>
<dbReference type="InterPro" id="IPR007549">
    <property type="entry name" value="DUF512"/>
</dbReference>
<reference evidence="4 5" key="1">
    <citation type="submission" date="2024-08" db="EMBL/GenBank/DDBJ databases">
        <title>Clostridium lapicellarii sp. nov., and Clostridium renhuaiense sp. nov., two species isolated from the mud in a fermentation cellar used for producing sauce-flavour Chinese liquors.</title>
        <authorList>
            <person name="Yang F."/>
            <person name="Wang H."/>
            <person name="Chen L.Q."/>
            <person name="Zhou N."/>
            <person name="Lu J.J."/>
            <person name="Pu X.X."/>
            <person name="Wan B."/>
            <person name="Wang L."/>
            <person name="Liu S.J."/>
        </authorList>
    </citation>
    <scope>NUCLEOTIDE SEQUENCE [LARGE SCALE GENOMIC DNA]</scope>
    <source>
        <strain evidence="4 5">MT-113</strain>
    </source>
</reference>
<evidence type="ECO:0000259" key="3">
    <source>
        <dbReference type="Pfam" id="PF19238"/>
    </source>
</evidence>
<evidence type="ECO:0000259" key="1">
    <source>
        <dbReference type="Pfam" id="PF04459"/>
    </source>
</evidence>
<feature type="domain" description="DUF512" evidence="1">
    <location>
        <begin position="219"/>
        <end position="427"/>
    </location>
</feature>
<comment type="caution">
    <text evidence="4">The sequence shown here is derived from an EMBL/GenBank/DDBJ whole genome shotgun (WGS) entry which is preliminary data.</text>
</comment>
<sequence length="444" mass="50931">MENKIKSVRPGSIAEEMGIERGDCLLSVNSIEVKDIIDYKYLMSNEYVEVEIEKKGREIWKLEIEKEYDEDLGVEFEEAILDKPRNCHNNCIFCFIDQLPPGMRKTLYFKDDDSRLAFFQGNFVTLTNMADEDIDRIIKYRISPINVSVHTTNPELRVKMLNNKFAGNIYSRLKKLTENGIKINCQIVLCPGINDGLEFKKTVEDLYKLYPGIENVAVVPLGVTKYRKGLFKLKQYDSISAGKQLQIAEKLQHKYLYETGAPFVRLSDEFYLVSGSKIPNSKFYEDYSQLEDGVGVVRIFRDNLDKNIDYLKMDRRGSFTFLTGDLAYRDVKFAADRISEKNPDIAIEVKKIINNFFGNTITVAGLITAADIIDQVKDDSLGKYVIIPECMLRKGYEISRSKKRAFLDDVTLEDLEKALGREVLVCDYTGNDLIDIINENSEVK</sequence>
<evidence type="ECO:0000313" key="4">
    <source>
        <dbReference type="EMBL" id="MEY8762185.1"/>
    </source>
</evidence>
<dbReference type="InterPro" id="IPR045375">
    <property type="entry name" value="Put_radical_SAM-like_N"/>
</dbReference>
<dbReference type="InterPro" id="IPR041489">
    <property type="entry name" value="PDZ_6"/>
</dbReference>
<dbReference type="Gene3D" id="2.30.42.10">
    <property type="match status" value="1"/>
</dbReference>
<evidence type="ECO:0000313" key="5">
    <source>
        <dbReference type="Proteomes" id="UP001565220"/>
    </source>
</evidence>
<proteinExistence type="predicted"/>
<dbReference type="InterPro" id="IPR036034">
    <property type="entry name" value="PDZ_sf"/>
</dbReference>
<dbReference type="SUPFAM" id="SSF102114">
    <property type="entry name" value="Radical SAM enzymes"/>
    <property type="match status" value="1"/>
</dbReference>
<feature type="domain" description="Putative radical SAM N-terminal" evidence="3">
    <location>
        <begin position="66"/>
        <end position="216"/>
    </location>
</feature>
<dbReference type="EMBL" id="JBGFFE010000001">
    <property type="protein sequence ID" value="MEY8762185.1"/>
    <property type="molecule type" value="Genomic_DNA"/>
</dbReference>
<name>A0ABV4DVH6_9CLOT</name>
<dbReference type="InterPro" id="IPR013785">
    <property type="entry name" value="Aldolase_TIM"/>
</dbReference>
<dbReference type="Pfam" id="PF19238">
    <property type="entry name" value="Radical_SAM_2"/>
    <property type="match status" value="1"/>
</dbReference>
<feature type="domain" description="PDZ" evidence="2">
    <location>
        <begin position="5"/>
        <end position="52"/>
    </location>
</feature>
<evidence type="ECO:0000259" key="2">
    <source>
        <dbReference type="Pfam" id="PF17820"/>
    </source>
</evidence>
<dbReference type="RefSeq" id="WP_294180383.1">
    <property type="nucleotide sequence ID" value="NZ_JBGFFE010000001.1"/>
</dbReference>
<dbReference type="Pfam" id="PF04459">
    <property type="entry name" value="DUF512"/>
    <property type="match status" value="1"/>
</dbReference>
<accession>A0ABV4DVH6</accession>
<protein>
    <submittedName>
        <fullName evidence="4">DUF512 domain-containing protein</fullName>
    </submittedName>
</protein>
<dbReference type="SUPFAM" id="SSF50156">
    <property type="entry name" value="PDZ domain-like"/>
    <property type="match status" value="1"/>
</dbReference>
<dbReference type="InterPro" id="IPR058240">
    <property type="entry name" value="rSAM_sf"/>
</dbReference>
<organism evidence="4 5">
    <name type="scientific">Clostridium lapidicellarium</name>
    <dbReference type="NCBI Taxonomy" id="3240931"/>
    <lineage>
        <taxon>Bacteria</taxon>
        <taxon>Bacillati</taxon>
        <taxon>Bacillota</taxon>
        <taxon>Clostridia</taxon>
        <taxon>Eubacteriales</taxon>
        <taxon>Clostridiaceae</taxon>
        <taxon>Clostridium</taxon>
    </lineage>
</organism>
<keyword evidence="5" id="KW-1185">Reference proteome</keyword>